<dbReference type="GO" id="GO:0003700">
    <property type="term" value="F:DNA-binding transcription factor activity"/>
    <property type="evidence" value="ECO:0007669"/>
    <property type="project" value="UniProtKB-UniRule"/>
</dbReference>
<organism evidence="6 7">
    <name type="scientific">Ligilactobacillus equi DSM 15833 = JCM 10991</name>
    <dbReference type="NCBI Taxonomy" id="1423740"/>
    <lineage>
        <taxon>Bacteria</taxon>
        <taxon>Bacillati</taxon>
        <taxon>Bacillota</taxon>
        <taxon>Bacilli</taxon>
        <taxon>Lactobacillales</taxon>
        <taxon>Lactobacillaceae</taxon>
        <taxon>Ligilactobacillus</taxon>
    </lineage>
</organism>
<dbReference type="Pfam" id="PF00392">
    <property type="entry name" value="GntR"/>
    <property type="match status" value="1"/>
</dbReference>
<dbReference type="InterPro" id="IPR000524">
    <property type="entry name" value="Tscrpt_reg_HTH_GntR"/>
</dbReference>
<dbReference type="InterPro" id="IPR036390">
    <property type="entry name" value="WH_DNA-bd_sf"/>
</dbReference>
<dbReference type="AlphaFoldDB" id="A0A0R1TP79"/>
<gene>
    <name evidence="6" type="ORF">FC36_GL000034</name>
</gene>
<dbReference type="EMBL" id="AZFH01000067">
    <property type="protein sequence ID" value="KRL80200.1"/>
    <property type="molecule type" value="Genomic_DNA"/>
</dbReference>
<proteinExistence type="predicted"/>
<dbReference type="InterPro" id="IPR050679">
    <property type="entry name" value="Bact_HTH_transcr_reg"/>
</dbReference>
<dbReference type="InterPro" id="IPR012770">
    <property type="entry name" value="TreR"/>
</dbReference>
<name>A0A0R1TP79_9LACO</name>
<dbReference type="Proteomes" id="UP000051048">
    <property type="component" value="Unassembled WGS sequence"/>
</dbReference>
<dbReference type="InterPro" id="IPR028978">
    <property type="entry name" value="Chorismate_lyase_/UTRA_dom_sf"/>
</dbReference>
<dbReference type="PATRIC" id="fig|1423740.3.peg.38"/>
<dbReference type="RefSeq" id="WP_023860389.1">
    <property type="nucleotide sequence ID" value="NZ_AZFH01000067.1"/>
</dbReference>
<dbReference type="PANTHER" id="PTHR44846:SF12">
    <property type="entry name" value="HTH-TYPE TRANSCRIPTIONAL REGULATOR TRER"/>
    <property type="match status" value="1"/>
</dbReference>
<dbReference type="InterPro" id="IPR036388">
    <property type="entry name" value="WH-like_DNA-bd_sf"/>
</dbReference>
<dbReference type="CDD" id="cd07377">
    <property type="entry name" value="WHTH_GntR"/>
    <property type="match status" value="1"/>
</dbReference>
<feature type="domain" description="HTH gntR-type" evidence="5">
    <location>
        <begin position="4"/>
        <end position="72"/>
    </location>
</feature>
<dbReference type="GO" id="GO:0003677">
    <property type="term" value="F:DNA binding"/>
    <property type="evidence" value="ECO:0007669"/>
    <property type="project" value="UniProtKB-UniRule"/>
</dbReference>
<evidence type="ECO:0000313" key="6">
    <source>
        <dbReference type="EMBL" id="KRL80200.1"/>
    </source>
</evidence>
<reference evidence="6 7" key="1">
    <citation type="journal article" date="2015" name="Genome Announc.">
        <title>Expanding the biotechnology potential of lactobacilli through comparative genomics of 213 strains and associated genera.</title>
        <authorList>
            <person name="Sun Z."/>
            <person name="Harris H.M."/>
            <person name="McCann A."/>
            <person name="Guo C."/>
            <person name="Argimon S."/>
            <person name="Zhang W."/>
            <person name="Yang X."/>
            <person name="Jeffery I.B."/>
            <person name="Cooney J.C."/>
            <person name="Kagawa T.F."/>
            <person name="Liu W."/>
            <person name="Song Y."/>
            <person name="Salvetti E."/>
            <person name="Wrobel A."/>
            <person name="Rasinkangas P."/>
            <person name="Parkhill J."/>
            <person name="Rea M.C."/>
            <person name="O'Sullivan O."/>
            <person name="Ritari J."/>
            <person name="Douillard F.P."/>
            <person name="Paul Ross R."/>
            <person name="Yang R."/>
            <person name="Briner A.E."/>
            <person name="Felis G.E."/>
            <person name="de Vos W.M."/>
            <person name="Barrangou R."/>
            <person name="Klaenhammer T.R."/>
            <person name="Caufield P.W."/>
            <person name="Cui Y."/>
            <person name="Zhang H."/>
            <person name="O'Toole P.W."/>
        </authorList>
    </citation>
    <scope>NUCLEOTIDE SEQUENCE [LARGE SCALE GENOMIC DNA]</scope>
    <source>
        <strain evidence="6 7">DSM 15833</strain>
    </source>
</reference>
<dbReference type="NCBIfam" id="TIGR02404">
    <property type="entry name" value="trehalos_R_Bsub"/>
    <property type="match status" value="1"/>
</dbReference>
<evidence type="ECO:0000313" key="7">
    <source>
        <dbReference type="Proteomes" id="UP000051048"/>
    </source>
</evidence>
<evidence type="ECO:0000259" key="5">
    <source>
        <dbReference type="PROSITE" id="PS50949"/>
    </source>
</evidence>
<keyword evidence="1" id="KW-0805">Transcription regulation</keyword>
<sequence>MATLSKQEIIAQDIVQKIKFKQYNPGDYLPSEHRLCELYGTSRETVRKALAQLTSLGLIQKIRGKGSLVLDMQDFTFPISGIVDFKKRDQSLGHKGSIEVLNLESRIIPDDFSGHPLEEAGNSAYWTEYLRYKDDVPAVLNQEFLFKTFVPEIKTEDVSNLYKYLEEKLELVISYSTREITVEKAPADVCKILELTEGDYVAVIRSMSYLDNTSLFQLTTSYQRPDKFKFIDFDRRKNAARSKKNAE</sequence>
<keyword evidence="3" id="KW-0804">Transcription</keyword>
<dbReference type="PROSITE" id="PS50949">
    <property type="entry name" value="HTH_GNTR"/>
    <property type="match status" value="1"/>
</dbReference>
<dbReference type="PANTHER" id="PTHR44846">
    <property type="entry name" value="MANNOSYL-D-GLYCERATE TRANSPORT/METABOLISM SYSTEM REPRESSOR MNGR-RELATED"/>
    <property type="match status" value="1"/>
</dbReference>
<evidence type="ECO:0000256" key="3">
    <source>
        <dbReference type="ARBA" id="ARBA00023163"/>
    </source>
</evidence>
<dbReference type="SMART" id="SM00345">
    <property type="entry name" value="HTH_GNTR"/>
    <property type="match status" value="1"/>
</dbReference>
<dbReference type="SUPFAM" id="SSF64288">
    <property type="entry name" value="Chorismate lyase-like"/>
    <property type="match status" value="1"/>
</dbReference>
<dbReference type="InterPro" id="IPR011663">
    <property type="entry name" value="UTRA"/>
</dbReference>
<dbReference type="Gene3D" id="3.40.1410.10">
    <property type="entry name" value="Chorismate lyase-like"/>
    <property type="match status" value="1"/>
</dbReference>
<dbReference type="OrthoDB" id="9816541at2"/>
<dbReference type="Pfam" id="PF07702">
    <property type="entry name" value="UTRA"/>
    <property type="match status" value="1"/>
</dbReference>
<comment type="caution">
    <text evidence="6">The sequence shown here is derived from an EMBL/GenBank/DDBJ whole genome shotgun (WGS) entry which is preliminary data.</text>
</comment>
<dbReference type="SMART" id="SM00866">
    <property type="entry name" value="UTRA"/>
    <property type="match status" value="1"/>
</dbReference>
<dbReference type="GO" id="GO:0045892">
    <property type="term" value="P:negative regulation of DNA-templated transcription"/>
    <property type="evidence" value="ECO:0007669"/>
    <property type="project" value="TreeGrafter"/>
</dbReference>
<evidence type="ECO:0000256" key="2">
    <source>
        <dbReference type="ARBA" id="ARBA00023125"/>
    </source>
</evidence>
<dbReference type="SUPFAM" id="SSF46785">
    <property type="entry name" value="Winged helix' DNA-binding domain"/>
    <property type="match status" value="1"/>
</dbReference>
<accession>A0A0R1TP79</accession>
<evidence type="ECO:0000256" key="4">
    <source>
        <dbReference type="NCBIfam" id="TIGR02404"/>
    </source>
</evidence>
<evidence type="ECO:0000256" key="1">
    <source>
        <dbReference type="ARBA" id="ARBA00023015"/>
    </source>
</evidence>
<dbReference type="Gene3D" id="1.10.10.10">
    <property type="entry name" value="Winged helix-like DNA-binding domain superfamily/Winged helix DNA-binding domain"/>
    <property type="match status" value="1"/>
</dbReference>
<keyword evidence="2" id="KW-0238">DNA-binding</keyword>
<dbReference type="STRING" id="1423740.FC36_GL000034"/>
<dbReference type="PRINTS" id="PR00035">
    <property type="entry name" value="HTHGNTR"/>
</dbReference>
<protein>
    <recommendedName>
        <fullName evidence="4">Trehalose operon repressor</fullName>
    </recommendedName>
</protein>